<sequence length="56" mass="6309">MSFVDYLSQVIIIPETKDYMCIQNLAGIPAEKITEASDGLRLCLAEYKQLGIRFAK</sequence>
<evidence type="ECO:0000313" key="2">
    <source>
        <dbReference type="Proteomes" id="UP000501802"/>
    </source>
</evidence>
<dbReference type="AlphaFoldDB" id="A0A6G9B048"/>
<keyword evidence="2" id="KW-1185">Reference proteome</keyword>
<dbReference type="InterPro" id="IPR013785">
    <property type="entry name" value="Aldolase_TIM"/>
</dbReference>
<reference evidence="1 2" key="1">
    <citation type="submission" date="2020-03" db="EMBL/GenBank/DDBJ databases">
        <authorList>
            <person name="Kim M.K."/>
        </authorList>
    </citation>
    <scope>NUCLEOTIDE SEQUENCE [LARGE SCALE GENOMIC DNA]</scope>
    <source>
        <strain evidence="1 2">BT328</strain>
    </source>
</reference>
<dbReference type="SUPFAM" id="SSF51569">
    <property type="entry name" value="Aldolase"/>
    <property type="match status" value="1"/>
</dbReference>
<evidence type="ECO:0000313" key="1">
    <source>
        <dbReference type="EMBL" id="QIP17813.1"/>
    </source>
</evidence>
<proteinExistence type="predicted"/>
<dbReference type="Proteomes" id="UP000501802">
    <property type="component" value="Chromosome"/>
</dbReference>
<gene>
    <name evidence="1" type="ORF">G8759_14425</name>
</gene>
<organism evidence="1 2">
    <name type="scientific">Spirosoma aureum</name>
    <dbReference type="NCBI Taxonomy" id="2692134"/>
    <lineage>
        <taxon>Bacteria</taxon>
        <taxon>Pseudomonadati</taxon>
        <taxon>Bacteroidota</taxon>
        <taxon>Cytophagia</taxon>
        <taxon>Cytophagales</taxon>
        <taxon>Cytophagaceae</taxon>
        <taxon>Spirosoma</taxon>
    </lineage>
</organism>
<dbReference type="Gene3D" id="3.20.20.70">
    <property type="entry name" value="Aldolase class I"/>
    <property type="match status" value="1"/>
</dbReference>
<dbReference type="KEGG" id="spib:G8759_14425"/>
<protein>
    <submittedName>
        <fullName evidence="1">Fructose-bisphosphate aldolase class I</fullName>
    </submittedName>
</protein>
<dbReference type="EMBL" id="CP050063">
    <property type="protein sequence ID" value="QIP17813.1"/>
    <property type="molecule type" value="Genomic_DNA"/>
</dbReference>
<name>A0A6G9B048_9BACT</name>
<accession>A0A6G9B048</accession>